<comment type="caution">
    <text evidence="1">The sequence shown here is derived from an EMBL/GenBank/DDBJ whole genome shotgun (WGS) entry which is preliminary data.</text>
</comment>
<evidence type="ECO:0000313" key="2">
    <source>
        <dbReference type="Proteomes" id="UP000607653"/>
    </source>
</evidence>
<name>A0A822XTB8_NELNU</name>
<dbReference type="AlphaFoldDB" id="A0A822XTB8"/>
<reference evidence="1 2" key="1">
    <citation type="journal article" date="2020" name="Mol. Biol. Evol.">
        <title>Distinct Expression and Methylation Patterns for Genes with Different Fates following a Single Whole-Genome Duplication in Flowering Plants.</title>
        <authorList>
            <person name="Shi T."/>
            <person name="Rahmani R.S."/>
            <person name="Gugger P.F."/>
            <person name="Wang M."/>
            <person name="Li H."/>
            <person name="Zhang Y."/>
            <person name="Li Z."/>
            <person name="Wang Q."/>
            <person name="Van de Peer Y."/>
            <person name="Marchal K."/>
            <person name="Chen J."/>
        </authorList>
    </citation>
    <scope>NUCLEOTIDE SEQUENCE [LARGE SCALE GENOMIC DNA]</scope>
    <source>
        <tissue evidence="1">Leaf</tissue>
    </source>
</reference>
<accession>A0A822XTB8</accession>
<organism evidence="1 2">
    <name type="scientific">Nelumbo nucifera</name>
    <name type="common">Sacred lotus</name>
    <dbReference type="NCBI Taxonomy" id="4432"/>
    <lineage>
        <taxon>Eukaryota</taxon>
        <taxon>Viridiplantae</taxon>
        <taxon>Streptophyta</taxon>
        <taxon>Embryophyta</taxon>
        <taxon>Tracheophyta</taxon>
        <taxon>Spermatophyta</taxon>
        <taxon>Magnoliopsida</taxon>
        <taxon>Proteales</taxon>
        <taxon>Nelumbonaceae</taxon>
        <taxon>Nelumbo</taxon>
    </lineage>
</organism>
<dbReference type="Proteomes" id="UP000607653">
    <property type="component" value="Unassembled WGS sequence"/>
</dbReference>
<gene>
    <name evidence="1" type="ORF">HUJ06_024725</name>
</gene>
<dbReference type="EMBL" id="DUZY01000001">
    <property type="protein sequence ID" value="DAD23262.1"/>
    <property type="molecule type" value="Genomic_DNA"/>
</dbReference>
<evidence type="ECO:0000313" key="1">
    <source>
        <dbReference type="EMBL" id="DAD23262.1"/>
    </source>
</evidence>
<protein>
    <submittedName>
        <fullName evidence="1">Uncharacterized protein</fullName>
    </submittedName>
</protein>
<sequence length="123" mass="13849">MSISSCTCFNCSSRASLESEDPCFPSLTLSSAPSEILRPPEISLCPSKYCFFFCLFLLLFAGDLEVLNPLSYEICFWLRNARRPLASLTGEYLRWGECLLSSLSLKSLLWLSRLPLHGAIRET</sequence>
<keyword evidence="2" id="KW-1185">Reference proteome</keyword>
<proteinExistence type="predicted"/>